<dbReference type="WBParaSite" id="EVEC_0001303501-mRNA-1">
    <property type="protein sequence ID" value="EVEC_0001303501-mRNA-1"/>
    <property type="gene ID" value="EVEC_0001303501"/>
</dbReference>
<keyword evidence="2" id="KW-1185">Reference proteome</keyword>
<organism evidence="3">
    <name type="scientific">Enterobius vermicularis</name>
    <name type="common">Human pinworm</name>
    <dbReference type="NCBI Taxonomy" id="51028"/>
    <lineage>
        <taxon>Eukaryota</taxon>
        <taxon>Metazoa</taxon>
        <taxon>Ecdysozoa</taxon>
        <taxon>Nematoda</taxon>
        <taxon>Chromadorea</taxon>
        <taxon>Rhabditida</taxon>
        <taxon>Spirurina</taxon>
        <taxon>Oxyuridomorpha</taxon>
        <taxon>Oxyuroidea</taxon>
        <taxon>Oxyuridae</taxon>
        <taxon>Enterobius</taxon>
    </lineage>
</organism>
<protein>
    <submittedName>
        <fullName evidence="3">Peptidase_M28 domain-containing protein</fullName>
    </submittedName>
</protein>
<evidence type="ECO:0000313" key="3">
    <source>
        <dbReference type="WBParaSite" id="EVEC_0001303501-mRNA-1"/>
    </source>
</evidence>
<reference evidence="3" key="1">
    <citation type="submission" date="2017-02" db="UniProtKB">
        <authorList>
            <consortium name="WormBaseParasite"/>
        </authorList>
    </citation>
    <scope>IDENTIFICATION</scope>
</reference>
<dbReference type="AlphaFoldDB" id="A0A0N4VPV1"/>
<name>A0A0N4VPV1_ENTVE</name>
<sequence length="75" mass="8327">MEVCAVQCFQSEFWPIVIDIPHKLYGDNYDDCSYINDEGHLIDLYRTAAAVIVADAMAADAVAPGEQHIDTHTQT</sequence>
<dbReference type="EMBL" id="UXUI01013730">
    <property type="protein sequence ID" value="VDD97446.1"/>
    <property type="molecule type" value="Genomic_DNA"/>
</dbReference>
<reference evidence="1 2" key="2">
    <citation type="submission" date="2018-10" db="EMBL/GenBank/DDBJ databases">
        <authorList>
            <consortium name="Pathogen Informatics"/>
        </authorList>
    </citation>
    <scope>NUCLEOTIDE SEQUENCE [LARGE SCALE GENOMIC DNA]</scope>
</reference>
<evidence type="ECO:0000313" key="1">
    <source>
        <dbReference type="EMBL" id="VDD97446.1"/>
    </source>
</evidence>
<accession>A0A0N4VPV1</accession>
<gene>
    <name evidence="1" type="ORF">EVEC_LOCUS12197</name>
</gene>
<evidence type="ECO:0000313" key="2">
    <source>
        <dbReference type="Proteomes" id="UP000274131"/>
    </source>
</evidence>
<proteinExistence type="predicted"/>
<dbReference type="Proteomes" id="UP000274131">
    <property type="component" value="Unassembled WGS sequence"/>
</dbReference>